<dbReference type="AlphaFoldDB" id="A0A2D1U724"/>
<name>A0A2D1U724_9SPHI</name>
<proteinExistence type="predicted"/>
<dbReference type="SUPFAM" id="SSF140753">
    <property type="entry name" value="PG0816-like"/>
    <property type="match status" value="1"/>
</dbReference>
<sequence length="145" mass="17153">MKEQFKKQLENYLVQHNPELIISLQHRALDQYMEEKLARHLPQFNAFIVNGKACDLISRVVMKVLTADLRPSKYDYLHNLLKEEFTEDYLRLRENGTLTQEIVQLIALCTPIFSSLHFSEAKLNDKLIRHAICWQIDQYLHTTKP</sequence>
<dbReference type="InterPro" id="IPR036297">
    <property type="entry name" value="PG0816-like_sf"/>
</dbReference>
<accession>A0A2D1U724</accession>
<evidence type="ECO:0000313" key="2">
    <source>
        <dbReference type="Proteomes" id="UP000223749"/>
    </source>
</evidence>
<dbReference type="Pfam" id="PF08989">
    <property type="entry name" value="DUF1896"/>
    <property type="match status" value="1"/>
</dbReference>
<dbReference type="EMBL" id="CP024091">
    <property type="protein sequence ID" value="ATP57411.1"/>
    <property type="molecule type" value="Genomic_DNA"/>
</dbReference>
<keyword evidence="2" id="KW-1185">Reference proteome</keyword>
<dbReference type="KEGG" id="pgs:CPT03_13490"/>
<evidence type="ECO:0000313" key="1">
    <source>
        <dbReference type="EMBL" id="ATP57411.1"/>
    </source>
</evidence>
<dbReference type="InterPro" id="IPR015082">
    <property type="entry name" value="DUF1896"/>
</dbReference>
<dbReference type="OrthoDB" id="660922at2"/>
<organism evidence="1 2">
    <name type="scientific">Pedobacter ginsengisoli</name>
    <dbReference type="NCBI Taxonomy" id="363852"/>
    <lineage>
        <taxon>Bacteria</taxon>
        <taxon>Pseudomonadati</taxon>
        <taxon>Bacteroidota</taxon>
        <taxon>Sphingobacteriia</taxon>
        <taxon>Sphingobacteriales</taxon>
        <taxon>Sphingobacteriaceae</taxon>
        <taxon>Pedobacter</taxon>
    </lineage>
</organism>
<gene>
    <name evidence="1" type="ORF">CPT03_13490</name>
</gene>
<reference evidence="1 2" key="1">
    <citation type="submission" date="2017-10" db="EMBL/GenBank/DDBJ databases">
        <title>Whole genome of Pedobacter ginsengisoli T01R-27 isolated from tomato rhizosphere.</title>
        <authorList>
            <person name="Weon H.-Y."/>
            <person name="Lee S.A."/>
            <person name="Sang M.K."/>
            <person name="Song J."/>
        </authorList>
    </citation>
    <scope>NUCLEOTIDE SEQUENCE [LARGE SCALE GENOMIC DNA]</scope>
    <source>
        <strain evidence="1 2">T01R-27</strain>
    </source>
</reference>
<dbReference type="Proteomes" id="UP000223749">
    <property type="component" value="Chromosome"/>
</dbReference>
<protein>
    <submittedName>
        <fullName evidence="1">Uncharacterized protein</fullName>
    </submittedName>
</protein>
<dbReference type="RefSeq" id="WP_099439335.1">
    <property type="nucleotide sequence ID" value="NZ_CP024091.1"/>
</dbReference>